<comment type="subcellular location">
    <subcellularLocation>
        <location evidence="1">Membrane</location>
        <topology evidence="1">Multi-pass membrane protein</topology>
    </subcellularLocation>
</comment>
<feature type="transmembrane region" description="Helical" evidence="6">
    <location>
        <begin position="457"/>
        <end position="475"/>
    </location>
</feature>
<dbReference type="EMBL" id="KN847492">
    <property type="protein sequence ID" value="KIW21645.1"/>
    <property type="molecule type" value="Genomic_DNA"/>
</dbReference>
<dbReference type="GO" id="GO:0005351">
    <property type="term" value="F:carbohydrate:proton symporter activity"/>
    <property type="evidence" value="ECO:0007669"/>
    <property type="project" value="TreeGrafter"/>
</dbReference>
<evidence type="ECO:0000313" key="9">
    <source>
        <dbReference type="Proteomes" id="UP000053328"/>
    </source>
</evidence>
<dbReference type="GeneID" id="27329308"/>
<feature type="domain" description="Major facilitator superfamily (MFS) profile" evidence="7">
    <location>
        <begin position="38"/>
        <end position="479"/>
    </location>
</feature>
<gene>
    <name evidence="8" type="ORF">PV08_02225</name>
</gene>
<feature type="transmembrane region" description="Helical" evidence="6">
    <location>
        <begin position="299"/>
        <end position="321"/>
    </location>
</feature>
<evidence type="ECO:0000256" key="4">
    <source>
        <dbReference type="ARBA" id="ARBA00022989"/>
    </source>
</evidence>
<feature type="transmembrane region" description="Helical" evidence="6">
    <location>
        <begin position="355"/>
        <end position="376"/>
    </location>
</feature>
<protein>
    <recommendedName>
        <fullName evidence="7">Major facilitator superfamily (MFS) profile domain-containing protein</fullName>
    </recommendedName>
</protein>
<feature type="transmembrane region" description="Helical" evidence="6">
    <location>
        <begin position="425"/>
        <end position="445"/>
    </location>
</feature>
<feature type="transmembrane region" description="Helical" evidence="6">
    <location>
        <begin position="30"/>
        <end position="51"/>
    </location>
</feature>
<proteinExistence type="inferred from homology"/>
<feature type="transmembrane region" description="Helical" evidence="6">
    <location>
        <begin position="174"/>
        <end position="197"/>
    </location>
</feature>
<name>A0A0D2BTB0_9EURO</name>
<feature type="transmembrane region" description="Helical" evidence="6">
    <location>
        <begin position="87"/>
        <end position="108"/>
    </location>
</feature>
<dbReference type="FunFam" id="1.20.1250.20:FF:000078">
    <property type="entry name" value="MFS maltose transporter, putative"/>
    <property type="match status" value="1"/>
</dbReference>
<dbReference type="InterPro" id="IPR036259">
    <property type="entry name" value="MFS_trans_sf"/>
</dbReference>
<keyword evidence="9" id="KW-1185">Reference proteome</keyword>
<feature type="transmembrane region" description="Helical" evidence="6">
    <location>
        <begin position="209"/>
        <end position="234"/>
    </location>
</feature>
<dbReference type="InterPro" id="IPR050360">
    <property type="entry name" value="MFS_Sugar_Transporters"/>
</dbReference>
<evidence type="ECO:0000256" key="2">
    <source>
        <dbReference type="ARBA" id="ARBA00010992"/>
    </source>
</evidence>
<dbReference type="Proteomes" id="UP000053328">
    <property type="component" value="Unassembled WGS sequence"/>
</dbReference>
<dbReference type="InterPro" id="IPR020846">
    <property type="entry name" value="MFS_dom"/>
</dbReference>
<dbReference type="PROSITE" id="PS50850">
    <property type="entry name" value="MFS"/>
    <property type="match status" value="1"/>
</dbReference>
<keyword evidence="4 6" id="KW-1133">Transmembrane helix</keyword>
<dbReference type="VEuPathDB" id="FungiDB:PV08_02225"/>
<reference evidence="8 9" key="1">
    <citation type="submission" date="2015-01" db="EMBL/GenBank/DDBJ databases">
        <title>The Genome Sequence of Exophiala spinifera CBS89968.</title>
        <authorList>
            <consortium name="The Broad Institute Genomics Platform"/>
            <person name="Cuomo C."/>
            <person name="de Hoog S."/>
            <person name="Gorbushina A."/>
            <person name="Stielow B."/>
            <person name="Teixiera M."/>
            <person name="Abouelleil A."/>
            <person name="Chapman S.B."/>
            <person name="Priest M."/>
            <person name="Young S.K."/>
            <person name="Wortman J."/>
            <person name="Nusbaum C."/>
            <person name="Birren B."/>
        </authorList>
    </citation>
    <scope>NUCLEOTIDE SEQUENCE [LARGE SCALE GENOMIC DNA]</scope>
    <source>
        <strain evidence="8 9">CBS 89968</strain>
    </source>
</reference>
<feature type="transmembrane region" description="Helical" evidence="6">
    <location>
        <begin position="140"/>
        <end position="162"/>
    </location>
</feature>
<organism evidence="8 9">
    <name type="scientific">Exophiala spinifera</name>
    <dbReference type="NCBI Taxonomy" id="91928"/>
    <lineage>
        <taxon>Eukaryota</taxon>
        <taxon>Fungi</taxon>
        <taxon>Dikarya</taxon>
        <taxon>Ascomycota</taxon>
        <taxon>Pezizomycotina</taxon>
        <taxon>Eurotiomycetes</taxon>
        <taxon>Chaetothyriomycetidae</taxon>
        <taxon>Chaetothyriales</taxon>
        <taxon>Herpotrichiellaceae</taxon>
        <taxon>Exophiala</taxon>
    </lineage>
</organism>
<dbReference type="InterPro" id="IPR005828">
    <property type="entry name" value="MFS_sugar_transport-like"/>
</dbReference>
<dbReference type="STRING" id="91928.A0A0D2BTB0"/>
<dbReference type="Gene3D" id="1.20.1250.20">
    <property type="entry name" value="MFS general substrate transporter like domains"/>
    <property type="match status" value="1"/>
</dbReference>
<comment type="similarity">
    <text evidence="2">Belongs to the major facilitator superfamily. Sugar transporter (TC 2.A.1.1) family.</text>
</comment>
<dbReference type="GO" id="GO:0016020">
    <property type="term" value="C:membrane"/>
    <property type="evidence" value="ECO:0007669"/>
    <property type="project" value="UniProtKB-SubCell"/>
</dbReference>
<feature type="transmembrane region" description="Helical" evidence="6">
    <location>
        <begin position="327"/>
        <end position="348"/>
    </location>
</feature>
<accession>A0A0D2BTB0</accession>
<dbReference type="AlphaFoldDB" id="A0A0D2BTB0"/>
<dbReference type="OrthoDB" id="6612291at2759"/>
<feature type="transmembrane region" description="Helical" evidence="6">
    <location>
        <begin position="115"/>
        <end position="134"/>
    </location>
</feature>
<dbReference type="SUPFAM" id="SSF103473">
    <property type="entry name" value="MFS general substrate transporter"/>
    <property type="match status" value="1"/>
</dbReference>
<evidence type="ECO:0000259" key="7">
    <source>
        <dbReference type="PROSITE" id="PS50850"/>
    </source>
</evidence>
<feature type="transmembrane region" description="Helical" evidence="6">
    <location>
        <begin position="382"/>
        <end position="405"/>
    </location>
</feature>
<evidence type="ECO:0000313" key="8">
    <source>
        <dbReference type="EMBL" id="KIW21645.1"/>
    </source>
</evidence>
<keyword evidence="5 6" id="KW-0472">Membrane</keyword>
<evidence type="ECO:0000256" key="5">
    <source>
        <dbReference type="ARBA" id="ARBA00023136"/>
    </source>
</evidence>
<dbReference type="PANTHER" id="PTHR48022">
    <property type="entry name" value="PLASTIDIC GLUCOSE TRANSPORTER 4"/>
    <property type="match status" value="1"/>
</dbReference>
<evidence type="ECO:0000256" key="6">
    <source>
        <dbReference type="SAM" id="Phobius"/>
    </source>
</evidence>
<dbReference type="Pfam" id="PF00083">
    <property type="entry name" value="Sugar_tr"/>
    <property type="match status" value="1"/>
</dbReference>
<dbReference type="HOGENOM" id="CLU_001265_30_1_1"/>
<sequence>MDKKISPEIQHVDEYGRNVVLSSETASEKVWNPLLILSCVAFGCTSILFGFDDKVISPVAAMEQFVEKFQGGDSSTGALVLTARNQDLVFCLPLVGAILGAIAASPLTSRFGRKWVVVGVYSLSYAGTFLQTFAPVLGAFVVGRFFNAIMIAIGTTVSLLYLSEIVPAKYRGFAVTSSNIFNLIAGVIATVVCNATYTRSGSSSFRIPLAAQAIMPTILIPLTICIPESPLWLLGKGREEEARANLRKIRAFGDILVDDELRVMKLALHEERELSSGVKVTDLFTRANIKRTIVAGSMYSVNQVSGVILSTTYATVFLTALGVGNPFQLTVAASCCTLAGTLIAPLIVDRVGRRTIAIGGLSVLLTIDFIAGGLAFKAHESTYALGIAALSFIFNAFWGASFYCLSVTLPTEIPTARLRNMTTSYALACAYTTAVITTFAVPQLVSADAANLGAKTYLVFGGCVVCILIFYYLFLPETAGRTFAEIDEMYEHNVPVRTWRKYQTSAAARQAVVVKTSVDIVTKADEKDEAAESRL</sequence>
<dbReference type="RefSeq" id="XP_016241861.1">
    <property type="nucleotide sequence ID" value="XM_016376585.1"/>
</dbReference>
<dbReference type="PANTHER" id="PTHR48022:SF27">
    <property type="entry name" value="MAJOR FACILITATOR SUPERFAMILY (MFS) PROFILE DOMAIN-CONTAINING PROTEIN"/>
    <property type="match status" value="1"/>
</dbReference>
<keyword evidence="3 6" id="KW-0812">Transmembrane</keyword>
<evidence type="ECO:0000256" key="3">
    <source>
        <dbReference type="ARBA" id="ARBA00022692"/>
    </source>
</evidence>
<evidence type="ECO:0000256" key="1">
    <source>
        <dbReference type="ARBA" id="ARBA00004141"/>
    </source>
</evidence>